<dbReference type="InterPro" id="IPR035892">
    <property type="entry name" value="C2_domain_sf"/>
</dbReference>
<sequence>MTTKTKTFALNGSHTAGIFADMSVDGPPIGTLVTIVDRAKNLPNRKTIGKQDPYCAARLGKEAKKTATDIRGGQTPKWDQELRFTVHDCPDYYQLKISVFTDDKKTDLIGEAWIDLKAIIVAGGGQNDMWQTLTCKGKYAGEIRLEITFYDTRPKPDKPPALHAHSTLSLSDKENGSVKQKTPMRRRPLPSDPITGGALSSSPSAPLSSSHSAPDLLLQTPPRSHPVVPIHSPLQAVEYNTPCPHSSRQHGDHHSPPQPGQSTARVDGPRPERSRESKDATPRHFEEDGYSQKTPVSSCEYADASRNHSQPPDSHVEMPVSEDPRQSVSMDDMRPPPPPVHRSRQESPLHKTPQSSSPMRHDVLKQEAHRHSSPSYPGRPMFRAYDSAPSAPIHSSPPGHQVHEQAHPRYHSYDVSGSPHHHRSMQATVEDAPESPPTHLGSSPRQGGTRMKSYDVMVAEENVHPKSIDADMPLRQSPKHMDQPPRYRRISQREHYDHLAARSQSFPLEANRAGYQSYVPPRERLELQYELVPSSQHYLPNHIMPEVPASLSPGMDPALSREIFEHIYDEELYERQHGASSMTIAKRGRRMIEAPPSTGAYTLSNSPLQSHGGQRSSEVTYSGAPNDEMLRQASPIPSPSPQHAIRRKSLSPSPSPPQNRKSLDIPFGPDSYDALNPTLGSSRDPSPVNKERVLHDGKIITHDGKEIDPSDHLPMESWAPEPEARPSQTQSSAETRARPSPGGAQPMAARGRRPLRVARPLSTMTPQTYDFGDISQALEAPATTNRNRLQKRGNRSSMGGYATMSSPLAPVSADKLQDRQVMHVPARASLMGSHWDYANENHVSHAGYGPAIPAKVPLPLMSGANGMVDYGLMEEMQRIDIGAGRSRRRGGY</sequence>
<dbReference type="AlphaFoldDB" id="A0A2C5XA82"/>
<dbReference type="PROSITE" id="PS50004">
    <property type="entry name" value="C2"/>
    <property type="match status" value="1"/>
</dbReference>
<evidence type="ECO:0000313" key="3">
    <source>
        <dbReference type="EMBL" id="PHH64129.1"/>
    </source>
</evidence>
<dbReference type="Gene3D" id="2.60.40.150">
    <property type="entry name" value="C2 domain"/>
    <property type="match status" value="1"/>
</dbReference>
<feature type="compositionally biased region" description="Low complexity" evidence="1">
    <location>
        <begin position="198"/>
        <end position="218"/>
    </location>
</feature>
<feature type="region of interest" description="Disordered" evidence="1">
    <location>
        <begin position="151"/>
        <end position="449"/>
    </location>
</feature>
<feature type="compositionally biased region" description="Polar residues" evidence="1">
    <location>
        <begin position="599"/>
        <end position="620"/>
    </location>
</feature>
<feature type="compositionally biased region" description="Low complexity" evidence="1">
    <location>
        <begin position="387"/>
        <end position="398"/>
    </location>
</feature>
<feature type="compositionally biased region" description="Basic and acidic residues" evidence="1">
    <location>
        <begin position="689"/>
        <end position="714"/>
    </location>
</feature>
<dbReference type="Proteomes" id="UP000226192">
    <property type="component" value="Unassembled WGS sequence"/>
</dbReference>
<dbReference type="InterPro" id="IPR037791">
    <property type="entry name" value="C2_fungal_Inn1"/>
</dbReference>
<feature type="region of interest" description="Disordered" evidence="1">
    <location>
        <begin position="595"/>
        <end position="755"/>
    </location>
</feature>
<dbReference type="EMBL" id="NJET01000036">
    <property type="protein sequence ID" value="PHH64129.1"/>
    <property type="molecule type" value="Genomic_DNA"/>
</dbReference>
<protein>
    <recommendedName>
        <fullName evidence="2">C2 domain-containing protein</fullName>
    </recommendedName>
</protein>
<comment type="caution">
    <text evidence="3">The sequence shown here is derived from an EMBL/GenBank/DDBJ whole genome shotgun (WGS) entry which is preliminary data.</text>
</comment>
<dbReference type="Pfam" id="PF00168">
    <property type="entry name" value="C2"/>
    <property type="match status" value="1"/>
</dbReference>
<evidence type="ECO:0000259" key="2">
    <source>
        <dbReference type="PROSITE" id="PS50004"/>
    </source>
</evidence>
<feature type="compositionally biased region" description="Basic and acidic residues" evidence="1">
    <location>
        <begin position="267"/>
        <end position="287"/>
    </location>
</feature>
<dbReference type="OrthoDB" id="270970at2759"/>
<accession>A0A2C5XA82</accession>
<dbReference type="PANTHER" id="PTHR47052">
    <property type="entry name" value="CONSERVED SERINE PROLINE-RICH PROTEIN (AFU_ORTHOLOGUE AFUA_2G01790)"/>
    <property type="match status" value="1"/>
</dbReference>
<feature type="domain" description="C2" evidence="2">
    <location>
        <begin position="10"/>
        <end position="131"/>
    </location>
</feature>
<feature type="compositionally biased region" description="Basic and acidic residues" evidence="1">
    <location>
        <begin position="359"/>
        <end position="370"/>
    </location>
</feature>
<dbReference type="SUPFAM" id="SSF49562">
    <property type="entry name" value="C2 domain (Calcium/lipid-binding domain, CaLB)"/>
    <property type="match status" value="1"/>
</dbReference>
<dbReference type="STRING" id="1399860.A0A2C5XA82"/>
<proteinExistence type="predicted"/>
<name>A0A2C5XA82_9HYPO</name>
<dbReference type="InterPro" id="IPR000008">
    <property type="entry name" value="C2_dom"/>
</dbReference>
<dbReference type="SMART" id="SM00239">
    <property type="entry name" value="C2"/>
    <property type="match status" value="1"/>
</dbReference>
<reference evidence="3 4" key="1">
    <citation type="submission" date="2017-06" db="EMBL/GenBank/DDBJ databases">
        <title>Ant-infecting Ophiocordyceps genomes reveal a high diversity of potential behavioral manipulation genes and a possible major role for enterotoxins.</title>
        <authorList>
            <person name="De Bekker C."/>
            <person name="Evans H.C."/>
            <person name="Brachmann A."/>
            <person name="Hughes D.P."/>
        </authorList>
    </citation>
    <scope>NUCLEOTIDE SEQUENCE [LARGE SCALE GENOMIC DNA]</scope>
    <source>
        <strain evidence="3 4">Map64</strain>
    </source>
</reference>
<dbReference type="InterPro" id="IPR052981">
    <property type="entry name" value="Ingression_C2_domain"/>
</dbReference>
<organism evidence="3 4">
    <name type="scientific">Ophiocordyceps australis</name>
    <dbReference type="NCBI Taxonomy" id="1399860"/>
    <lineage>
        <taxon>Eukaryota</taxon>
        <taxon>Fungi</taxon>
        <taxon>Dikarya</taxon>
        <taxon>Ascomycota</taxon>
        <taxon>Pezizomycotina</taxon>
        <taxon>Sordariomycetes</taxon>
        <taxon>Hypocreomycetidae</taxon>
        <taxon>Hypocreales</taxon>
        <taxon>Ophiocordycipitaceae</taxon>
        <taxon>Ophiocordyceps</taxon>
    </lineage>
</organism>
<dbReference type="CDD" id="cd08681">
    <property type="entry name" value="C2_fungal_Inn1p-like"/>
    <property type="match status" value="1"/>
</dbReference>
<gene>
    <name evidence="3" type="ORF">CDD81_5004</name>
</gene>
<evidence type="ECO:0000313" key="4">
    <source>
        <dbReference type="Proteomes" id="UP000226192"/>
    </source>
</evidence>
<keyword evidence="4" id="KW-1185">Reference proteome</keyword>
<dbReference type="PANTHER" id="PTHR47052:SF3">
    <property type="entry name" value="INGRESSION PROTEIN 1"/>
    <property type="match status" value="1"/>
</dbReference>
<evidence type="ECO:0000256" key="1">
    <source>
        <dbReference type="SAM" id="MobiDB-lite"/>
    </source>
</evidence>